<feature type="transmembrane region" description="Helical" evidence="8">
    <location>
        <begin position="247"/>
        <end position="268"/>
    </location>
</feature>
<evidence type="ECO:0000313" key="10">
    <source>
        <dbReference type="Proteomes" id="UP000184063"/>
    </source>
</evidence>
<evidence type="ECO:0000256" key="5">
    <source>
        <dbReference type="ARBA" id="ARBA00023136"/>
    </source>
</evidence>
<protein>
    <submittedName>
        <fullName evidence="9">Uncharacterized protein</fullName>
    </submittedName>
</protein>
<feature type="transmembrane region" description="Helical" evidence="8">
    <location>
        <begin position="12"/>
        <end position="33"/>
    </location>
</feature>
<feature type="transmembrane region" description="Helical" evidence="8">
    <location>
        <begin position="289"/>
        <end position="306"/>
    </location>
</feature>
<keyword evidence="4 8" id="KW-1133">Transmembrane helix</keyword>
<dbReference type="GO" id="GO:0016765">
    <property type="term" value="F:transferase activity, transferring alkyl or aryl (other than methyl) groups"/>
    <property type="evidence" value="ECO:0007669"/>
    <property type="project" value="InterPro"/>
</dbReference>
<dbReference type="Pfam" id="PF11951">
    <property type="entry name" value="Fungal_trans_2"/>
    <property type="match status" value="1"/>
</dbReference>
<comment type="subcellular location">
    <subcellularLocation>
        <location evidence="2">Membrane</location>
        <topology evidence="2">Multi-pass membrane protein</topology>
    </subcellularLocation>
    <subcellularLocation>
        <location evidence="1">Nucleus</location>
    </subcellularLocation>
</comment>
<evidence type="ECO:0000256" key="4">
    <source>
        <dbReference type="ARBA" id="ARBA00022989"/>
    </source>
</evidence>
<reference evidence="10" key="1">
    <citation type="journal article" date="2017" name="Genome Biol.">
        <title>Comparative genomics reveals high biological diversity and specific adaptations in the industrially and medically important fungal genus Aspergillus.</title>
        <authorList>
            <person name="de Vries R.P."/>
            <person name="Riley R."/>
            <person name="Wiebenga A."/>
            <person name="Aguilar-Osorio G."/>
            <person name="Amillis S."/>
            <person name="Uchima C.A."/>
            <person name="Anderluh G."/>
            <person name="Asadollahi M."/>
            <person name="Askin M."/>
            <person name="Barry K."/>
            <person name="Battaglia E."/>
            <person name="Bayram O."/>
            <person name="Benocci T."/>
            <person name="Braus-Stromeyer S.A."/>
            <person name="Caldana C."/>
            <person name="Canovas D."/>
            <person name="Cerqueira G.C."/>
            <person name="Chen F."/>
            <person name="Chen W."/>
            <person name="Choi C."/>
            <person name="Clum A."/>
            <person name="Dos Santos R.A."/>
            <person name="Damasio A.R."/>
            <person name="Diallinas G."/>
            <person name="Emri T."/>
            <person name="Fekete E."/>
            <person name="Flipphi M."/>
            <person name="Freyberg S."/>
            <person name="Gallo A."/>
            <person name="Gournas C."/>
            <person name="Habgood R."/>
            <person name="Hainaut M."/>
            <person name="Harispe M.L."/>
            <person name="Henrissat B."/>
            <person name="Hilden K.S."/>
            <person name="Hope R."/>
            <person name="Hossain A."/>
            <person name="Karabika E."/>
            <person name="Karaffa L."/>
            <person name="Karanyi Z."/>
            <person name="Krasevec N."/>
            <person name="Kuo A."/>
            <person name="Kusch H."/>
            <person name="LaButti K."/>
            <person name="Lagendijk E.L."/>
            <person name="Lapidus A."/>
            <person name="Levasseur A."/>
            <person name="Lindquist E."/>
            <person name="Lipzen A."/>
            <person name="Logrieco A.F."/>
            <person name="MacCabe A."/>
            <person name="Maekelae M.R."/>
            <person name="Malavazi I."/>
            <person name="Melin P."/>
            <person name="Meyer V."/>
            <person name="Mielnichuk N."/>
            <person name="Miskei M."/>
            <person name="Molnar A.P."/>
            <person name="Mule G."/>
            <person name="Ngan C.Y."/>
            <person name="Orejas M."/>
            <person name="Orosz E."/>
            <person name="Ouedraogo J.P."/>
            <person name="Overkamp K.M."/>
            <person name="Park H.-S."/>
            <person name="Perrone G."/>
            <person name="Piumi F."/>
            <person name="Punt P.J."/>
            <person name="Ram A.F."/>
            <person name="Ramon A."/>
            <person name="Rauscher S."/>
            <person name="Record E."/>
            <person name="Riano-Pachon D.M."/>
            <person name="Robert V."/>
            <person name="Roehrig J."/>
            <person name="Ruller R."/>
            <person name="Salamov A."/>
            <person name="Salih N.S."/>
            <person name="Samson R.A."/>
            <person name="Sandor E."/>
            <person name="Sanguinetti M."/>
            <person name="Schuetze T."/>
            <person name="Sepcic K."/>
            <person name="Shelest E."/>
            <person name="Sherlock G."/>
            <person name="Sophianopoulou V."/>
            <person name="Squina F.M."/>
            <person name="Sun H."/>
            <person name="Susca A."/>
            <person name="Todd R.B."/>
            <person name="Tsang A."/>
            <person name="Unkles S.E."/>
            <person name="van de Wiele N."/>
            <person name="van Rossen-Uffink D."/>
            <person name="Oliveira J.V."/>
            <person name="Vesth T.C."/>
            <person name="Visser J."/>
            <person name="Yu J.-H."/>
            <person name="Zhou M."/>
            <person name="Andersen M.R."/>
            <person name="Archer D.B."/>
            <person name="Baker S.E."/>
            <person name="Benoit I."/>
            <person name="Brakhage A.A."/>
            <person name="Braus G.H."/>
            <person name="Fischer R."/>
            <person name="Frisvad J.C."/>
            <person name="Goldman G.H."/>
            <person name="Houbraken J."/>
            <person name="Oakley B."/>
            <person name="Pocsi I."/>
            <person name="Scazzocchio C."/>
            <person name="Seiboth B."/>
            <person name="vanKuyk P.A."/>
            <person name="Wortman J."/>
            <person name="Dyer P.S."/>
            <person name="Grigoriev I.V."/>
        </authorList>
    </citation>
    <scope>NUCLEOTIDE SEQUENCE [LARGE SCALE GENOMIC DNA]</scope>
    <source>
        <strain evidence="10">CBS 106.47</strain>
    </source>
</reference>
<proteinExistence type="predicted"/>
<dbReference type="CDD" id="cd13965">
    <property type="entry name" value="PT_UbiA_3"/>
    <property type="match status" value="1"/>
</dbReference>
<dbReference type="EMBL" id="KV878246">
    <property type="protein sequence ID" value="OJZ83196.1"/>
    <property type="molecule type" value="Genomic_DNA"/>
</dbReference>
<organism evidence="9 10">
    <name type="scientific">Aspergillus luchuensis (strain CBS 106.47)</name>
    <dbReference type="NCBI Taxonomy" id="1137211"/>
    <lineage>
        <taxon>Eukaryota</taxon>
        <taxon>Fungi</taxon>
        <taxon>Dikarya</taxon>
        <taxon>Ascomycota</taxon>
        <taxon>Pezizomycotina</taxon>
        <taxon>Eurotiomycetes</taxon>
        <taxon>Eurotiomycetidae</taxon>
        <taxon>Eurotiales</taxon>
        <taxon>Aspergillaceae</taxon>
        <taxon>Aspergillus</taxon>
        <taxon>Aspergillus subgen. Circumdati</taxon>
    </lineage>
</organism>
<feature type="transmembrane region" description="Helical" evidence="8">
    <location>
        <begin position="216"/>
        <end position="235"/>
    </location>
</feature>
<dbReference type="InterPro" id="IPR021858">
    <property type="entry name" value="Fun_TF"/>
</dbReference>
<gene>
    <name evidence="9" type="ORF">ASPFODRAFT_63382</name>
</gene>
<evidence type="ECO:0000256" key="7">
    <source>
        <dbReference type="SAM" id="MobiDB-lite"/>
    </source>
</evidence>
<evidence type="ECO:0000256" key="1">
    <source>
        <dbReference type="ARBA" id="ARBA00004123"/>
    </source>
</evidence>
<dbReference type="GO" id="GO:0016020">
    <property type="term" value="C:membrane"/>
    <property type="evidence" value="ECO:0007669"/>
    <property type="project" value="UniProtKB-SubCell"/>
</dbReference>
<feature type="transmembrane region" description="Helical" evidence="8">
    <location>
        <begin position="94"/>
        <end position="118"/>
    </location>
</feature>
<dbReference type="Gene3D" id="1.10.357.140">
    <property type="entry name" value="UbiA prenyltransferase"/>
    <property type="match status" value="1"/>
</dbReference>
<dbReference type="InterPro" id="IPR044878">
    <property type="entry name" value="UbiA_sf"/>
</dbReference>
<evidence type="ECO:0000256" key="8">
    <source>
        <dbReference type="SAM" id="Phobius"/>
    </source>
</evidence>
<accession>A0A1M3T8X6</accession>
<dbReference type="GO" id="GO:0005634">
    <property type="term" value="C:nucleus"/>
    <property type="evidence" value="ECO:0007669"/>
    <property type="project" value="UniProtKB-SubCell"/>
</dbReference>
<dbReference type="Proteomes" id="UP000184063">
    <property type="component" value="Unassembled WGS sequence"/>
</dbReference>
<name>A0A1M3T8X6_ASPLC</name>
<dbReference type="PANTHER" id="PTHR37534">
    <property type="entry name" value="TRANSCRIPTIONAL ACTIVATOR PROTEIN UGA3"/>
    <property type="match status" value="1"/>
</dbReference>
<evidence type="ECO:0000256" key="6">
    <source>
        <dbReference type="ARBA" id="ARBA00023242"/>
    </source>
</evidence>
<evidence type="ECO:0000256" key="3">
    <source>
        <dbReference type="ARBA" id="ARBA00022692"/>
    </source>
</evidence>
<dbReference type="PANTHER" id="PTHR37534:SF46">
    <property type="entry name" value="ZN(II)2CYS6 TRANSCRIPTION FACTOR (EUROFUNG)"/>
    <property type="match status" value="1"/>
</dbReference>
<dbReference type="AlphaFoldDB" id="A0A1M3T8X6"/>
<dbReference type="InterPro" id="IPR000537">
    <property type="entry name" value="UbiA_prenyltransferase"/>
</dbReference>
<dbReference type="Pfam" id="PF01040">
    <property type="entry name" value="UbiA"/>
    <property type="match status" value="1"/>
</dbReference>
<evidence type="ECO:0000313" key="9">
    <source>
        <dbReference type="EMBL" id="OJZ83196.1"/>
    </source>
</evidence>
<keyword evidence="6" id="KW-0539">Nucleus</keyword>
<dbReference type="OrthoDB" id="434972at2759"/>
<dbReference type="VEuPathDB" id="FungiDB:ASPFODRAFT_63382"/>
<sequence>MADTQAVITYHLLKSNLGAGVLLYLSAACIRLLPPPKLSVFTVFAKIFCISVSHQYCWDIVNQLTSVDEDRINKPKRPIPAGRLTVIGAKWRWFISWTISPAICYTLLGGEALVMFLLSEALIYMCYVWPRFDHWASRNTFPALWTFLSFRLLNSVVCKTYPQLSAQPKVDVILSLWVLGTIHIQEFHDMDGDRKIKRKTLPVLCSSASSMKMLRGITAGLIAASGLVVALWGWIQCLGPFDLHSVGLVLTGMLHLLGAFVVGVRCVFATSVGMDERTNNAVMAHRPALVAHVCFALLLSLVLIYADQLGLGHICEPQKPGRPASEVPSLAYRRPRASRSRGGCTSCKAREKSSSPALASPQPSPTSPSSESAHEPILSSVSDPVSEIDPISPSENLLSSVSGDLLSPFSPLWIDVEMILGPIQSPDGAFNPHLHNDDDRSLFNHYVHIVSRALSRSTTTESTTNPFLATLLPMAAASETLTSVILGLSGCHWRRIYPQIWDRALARQGKALAQVSNLLRRPSQNSQSFLEACATILLLCLTELFEGTSRVWKWHLKAAGNLLSTAAAATDLHRLSSTPEGSFCLQLFHYLDAMSTISRCKPPLLRAGERLTDLTSSTSSSSLPVPLEDNSISGIPPPLLEYLGRVNLLAAHRSRRVDDLSEIGFRTAAAHVRAQLDTWRVDYDATSTALVNSDANRATTAFEWAIRLRLHQIVDGYDPRHADVENALSHILTAVLAIPYGSPVEGNLLFPLVIAGASCRDSMERRMVVKERLMVMENTLGFGHISHARRLLETVWADEGGDGNWARIRYSSFPGVVFV</sequence>
<keyword evidence="5 8" id="KW-0472">Membrane</keyword>
<evidence type="ECO:0000256" key="2">
    <source>
        <dbReference type="ARBA" id="ARBA00004141"/>
    </source>
</evidence>
<feature type="compositionally biased region" description="Low complexity" evidence="7">
    <location>
        <begin position="354"/>
        <end position="371"/>
    </location>
</feature>
<keyword evidence="3 8" id="KW-0812">Transmembrane</keyword>
<feature type="region of interest" description="Disordered" evidence="7">
    <location>
        <begin position="317"/>
        <end position="387"/>
    </location>
</feature>